<dbReference type="InterPro" id="IPR012677">
    <property type="entry name" value="Nucleotide-bd_a/b_plait_sf"/>
</dbReference>
<dbReference type="GO" id="GO:0008311">
    <property type="term" value="F:double-stranded DNA 3'-5' DNA exonuclease activity"/>
    <property type="evidence" value="ECO:0007669"/>
    <property type="project" value="TreeGrafter"/>
</dbReference>
<organism evidence="8 9">
    <name type="scientific">Artemisia annua</name>
    <name type="common">Sweet wormwood</name>
    <dbReference type="NCBI Taxonomy" id="35608"/>
    <lineage>
        <taxon>Eukaryota</taxon>
        <taxon>Viridiplantae</taxon>
        <taxon>Streptophyta</taxon>
        <taxon>Embryophyta</taxon>
        <taxon>Tracheophyta</taxon>
        <taxon>Spermatophyta</taxon>
        <taxon>Magnoliopsida</taxon>
        <taxon>eudicotyledons</taxon>
        <taxon>Gunneridae</taxon>
        <taxon>Pentapetalae</taxon>
        <taxon>asterids</taxon>
        <taxon>campanulids</taxon>
        <taxon>Asterales</taxon>
        <taxon>Asteraceae</taxon>
        <taxon>Asteroideae</taxon>
        <taxon>Anthemideae</taxon>
        <taxon>Artemisiinae</taxon>
        <taxon>Artemisia</taxon>
    </lineage>
</organism>
<dbReference type="EMBL" id="PKPP01002215">
    <property type="protein sequence ID" value="PWA76837.1"/>
    <property type="molecule type" value="Genomic_DNA"/>
</dbReference>
<dbReference type="GO" id="GO:0046872">
    <property type="term" value="F:metal ion binding"/>
    <property type="evidence" value="ECO:0007669"/>
    <property type="project" value="UniProtKB-KW"/>
</dbReference>
<dbReference type="SUPFAM" id="SSF54928">
    <property type="entry name" value="RNA-binding domain, RBD"/>
    <property type="match status" value="1"/>
</dbReference>
<proteinExistence type="predicted"/>
<dbReference type="GO" id="GO:0003964">
    <property type="term" value="F:RNA-directed DNA polymerase activity"/>
    <property type="evidence" value="ECO:0007669"/>
    <property type="project" value="UniProtKB-KW"/>
</dbReference>
<gene>
    <name evidence="8" type="ORF">CTI12_AA228010</name>
</gene>
<evidence type="ECO:0000256" key="2">
    <source>
        <dbReference type="ARBA" id="ARBA00022801"/>
    </source>
</evidence>
<dbReference type="GO" id="GO:0003723">
    <property type="term" value="F:RNA binding"/>
    <property type="evidence" value="ECO:0007669"/>
    <property type="project" value="UniProtKB-UniRule"/>
</dbReference>
<dbReference type="InterPro" id="IPR035979">
    <property type="entry name" value="RBD_domain_sf"/>
</dbReference>
<dbReference type="GO" id="GO:0006284">
    <property type="term" value="P:base-excision repair"/>
    <property type="evidence" value="ECO:0007669"/>
    <property type="project" value="TreeGrafter"/>
</dbReference>
<feature type="binding site" evidence="4">
    <location>
        <position position="575"/>
    </location>
    <ligand>
        <name>Mg(2+)</name>
        <dbReference type="ChEBI" id="CHEBI:18420"/>
        <label>1</label>
    </ligand>
</feature>
<feature type="region of interest" description="Disordered" evidence="6">
    <location>
        <begin position="116"/>
        <end position="141"/>
    </location>
</feature>
<evidence type="ECO:0000259" key="7">
    <source>
        <dbReference type="PROSITE" id="PS50102"/>
    </source>
</evidence>
<evidence type="ECO:0000313" key="8">
    <source>
        <dbReference type="EMBL" id="PWA76837.1"/>
    </source>
</evidence>
<keyword evidence="9" id="KW-1185">Reference proteome</keyword>
<keyword evidence="8" id="KW-0808">Transferase</keyword>
<feature type="compositionally biased region" description="Basic residues" evidence="6">
    <location>
        <begin position="467"/>
        <end position="487"/>
    </location>
</feature>
<evidence type="ECO:0000256" key="1">
    <source>
        <dbReference type="ARBA" id="ARBA00022723"/>
    </source>
</evidence>
<evidence type="ECO:0000256" key="5">
    <source>
        <dbReference type="PROSITE-ProRule" id="PRU00176"/>
    </source>
</evidence>
<dbReference type="GO" id="GO:0003906">
    <property type="term" value="F:DNA-(apurinic or apyrimidinic site) endonuclease activity"/>
    <property type="evidence" value="ECO:0007669"/>
    <property type="project" value="TreeGrafter"/>
</dbReference>
<protein>
    <submittedName>
        <fullName evidence="8">RNA-directed DNA polymerase, eukaryota</fullName>
    </submittedName>
</protein>
<dbReference type="PANTHER" id="PTHR22748:SF19">
    <property type="entry name" value="ENDONUCLEASE_EXONUCLEASE_PHOSPHATASE DOMAIN-CONTAINING PROTEIN"/>
    <property type="match status" value="1"/>
</dbReference>
<feature type="domain" description="RRM" evidence="7">
    <location>
        <begin position="33"/>
        <end position="112"/>
    </location>
</feature>
<feature type="region of interest" description="Disordered" evidence="6">
    <location>
        <begin position="450"/>
        <end position="491"/>
    </location>
</feature>
<sequence length="692" mass="78618">MTFNGKGQRGIRETYNGESTRVRNLNVRKISFASFMFFNYPESWGVGDLWRMFKGYGIVFDIYMVKKRLKNGKKKYGFVRFKNITDVEFLYNRLCSINFAGTQRLKVFLAHDRKTGPSFTENSKVEDGKQHARGGASDRDGRRYIDVLNNGMGRVVREANKKGETGGGKERVKGRELSIEEDEMNEDVIKRGIVGEVKKINYIEKLPELCNTEGLLNVEVKYMGGLDVMVVVESEKTVKHVIENTEHGIRRWLRKLRRANNIVKSNGRLSWLTIMGLPVACWNERVFKRIASQWGEVMELCGKVYKDRQNNFTSQAKVYKAKISLLNKLANCSFNGSQGVIAGRVLIHTWKENLICEEIIIKIGKSRCKVMIKEEVRDIMQFNINDPVCQVPEEEILKHCHMQVDKVNESDDEEGGGGGGESPEDQESGSQSPIQSNGEKAAFDNINDETEKVQNNVSSDSDDSRKKEKGARRRSFHLAKKVARRRRSSTDSKLRMGAISDEYKAEHILGPAPRQMVLEIAISNRCLWSVDVSVCLIFVMKIISLNIRGVKRKGKADWIKEIIRKESPCVLGLQETKYTNISEDWVEELWGSRNFGFAQADAVGRSGGNLLIWDSNILSASGVFVGERFVAVRGSWKGIEGDVMLANIYEAHVTEKEMAIWNQISNLMVKTRGAWCLFGDFNKVREPSDRLN</sequence>
<keyword evidence="5" id="KW-0694">RNA-binding</keyword>
<name>A0A2U1NTQ1_ARTAN</name>
<dbReference type="InterPro" id="IPR036691">
    <property type="entry name" value="Endo/exonu/phosph_ase_sf"/>
</dbReference>
<keyword evidence="1 4" id="KW-0479">Metal-binding</keyword>
<evidence type="ECO:0000313" key="9">
    <source>
        <dbReference type="Proteomes" id="UP000245207"/>
    </source>
</evidence>
<dbReference type="InterPro" id="IPR004808">
    <property type="entry name" value="AP_endonuc_1"/>
</dbReference>
<dbReference type="PANTHER" id="PTHR22748">
    <property type="entry name" value="AP ENDONUCLEASE"/>
    <property type="match status" value="1"/>
</dbReference>
<feature type="binding site" evidence="4">
    <location>
        <position position="546"/>
    </location>
    <ligand>
        <name>Mg(2+)</name>
        <dbReference type="ChEBI" id="CHEBI:18420"/>
        <label>1</label>
    </ligand>
</feature>
<evidence type="ECO:0000256" key="3">
    <source>
        <dbReference type="ARBA" id="ARBA00022842"/>
    </source>
</evidence>
<keyword evidence="8" id="KW-0548">Nucleotidyltransferase</keyword>
<keyword evidence="4" id="KW-0464">Manganese</keyword>
<dbReference type="PROSITE" id="PS50102">
    <property type="entry name" value="RRM"/>
    <property type="match status" value="1"/>
</dbReference>
<reference evidence="8 9" key="1">
    <citation type="journal article" date="2018" name="Mol. Plant">
        <title>The genome of Artemisia annua provides insight into the evolution of Asteraceae family and artemisinin biosynthesis.</title>
        <authorList>
            <person name="Shen Q."/>
            <person name="Zhang L."/>
            <person name="Liao Z."/>
            <person name="Wang S."/>
            <person name="Yan T."/>
            <person name="Shi P."/>
            <person name="Liu M."/>
            <person name="Fu X."/>
            <person name="Pan Q."/>
            <person name="Wang Y."/>
            <person name="Lv Z."/>
            <person name="Lu X."/>
            <person name="Zhang F."/>
            <person name="Jiang W."/>
            <person name="Ma Y."/>
            <person name="Chen M."/>
            <person name="Hao X."/>
            <person name="Li L."/>
            <person name="Tang Y."/>
            <person name="Lv G."/>
            <person name="Zhou Y."/>
            <person name="Sun X."/>
            <person name="Brodelius P.E."/>
            <person name="Rose J.K.C."/>
            <person name="Tang K."/>
        </authorList>
    </citation>
    <scope>NUCLEOTIDE SEQUENCE [LARGE SCALE GENOMIC DNA]</scope>
    <source>
        <strain evidence="9">cv. Huhao1</strain>
        <tissue evidence="8">Leaf</tissue>
    </source>
</reference>
<dbReference type="Proteomes" id="UP000245207">
    <property type="component" value="Unassembled WGS sequence"/>
</dbReference>
<dbReference type="GO" id="GO:0008081">
    <property type="term" value="F:phosphoric diester hydrolase activity"/>
    <property type="evidence" value="ECO:0007669"/>
    <property type="project" value="TreeGrafter"/>
</dbReference>
<dbReference type="GO" id="GO:0005634">
    <property type="term" value="C:nucleus"/>
    <property type="evidence" value="ECO:0007669"/>
    <property type="project" value="TreeGrafter"/>
</dbReference>
<keyword evidence="8" id="KW-0695">RNA-directed DNA polymerase</keyword>
<evidence type="ECO:0000256" key="4">
    <source>
        <dbReference type="PIRSR" id="PIRSR604808-2"/>
    </source>
</evidence>
<comment type="cofactor">
    <cofactor evidence="4">
        <name>Mg(2+)</name>
        <dbReference type="ChEBI" id="CHEBI:18420"/>
    </cofactor>
    <cofactor evidence="4">
        <name>Mn(2+)</name>
        <dbReference type="ChEBI" id="CHEBI:29035"/>
    </cofactor>
    <text evidence="4">Probably binds two magnesium or manganese ions per subunit.</text>
</comment>
<evidence type="ECO:0000256" key="6">
    <source>
        <dbReference type="SAM" id="MobiDB-lite"/>
    </source>
</evidence>
<feature type="region of interest" description="Disordered" evidence="6">
    <location>
        <begin position="408"/>
        <end position="438"/>
    </location>
</feature>
<dbReference type="Pfam" id="PF00076">
    <property type="entry name" value="RRM_1"/>
    <property type="match status" value="1"/>
</dbReference>
<dbReference type="Gene3D" id="3.60.10.10">
    <property type="entry name" value="Endonuclease/exonuclease/phosphatase"/>
    <property type="match status" value="1"/>
</dbReference>
<keyword evidence="3 4" id="KW-0460">Magnesium</keyword>
<comment type="caution">
    <text evidence="8">The sequence shown here is derived from an EMBL/GenBank/DDBJ whole genome shotgun (WGS) entry which is preliminary data.</text>
</comment>
<accession>A0A2U1NTQ1</accession>
<dbReference type="OrthoDB" id="689641at2759"/>
<dbReference type="Gene3D" id="3.30.70.330">
    <property type="match status" value="1"/>
</dbReference>
<keyword evidence="2" id="KW-0378">Hydrolase</keyword>
<feature type="compositionally biased region" description="Basic and acidic residues" evidence="6">
    <location>
        <begin position="123"/>
        <end position="141"/>
    </location>
</feature>
<dbReference type="SUPFAM" id="SSF56219">
    <property type="entry name" value="DNase I-like"/>
    <property type="match status" value="1"/>
</dbReference>
<dbReference type="InterPro" id="IPR000504">
    <property type="entry name" value="RRM_dom"/>
</dbReference>
<dbReference type="AlphaFoldDB" id="A0A2U1NTQ1"/>